<proteinExistence type="predicted"/>
<keyword evidence="2" id="KW-1185">Reference proteome</keyword>
<reference evidence="1" key="1">
    <citation type="submission" date="2021-12" db="EMBL/GenBank/DDBJ databases">
        <authorList>
            <person name="Zaccaron A."/>
            <person name="Stergiopoulos I."/>
        </authorList>
    </citation>
    <scope>NUCLEOTIDE SEQUENCE</scope>
    <source>
        <strain evidence="1">Race5_Kim</strain>
    </source>
</reference>
<dbReference type="GeneID" id="71986211"/>
<reference evidence="1" key="2">
    <citation type="journal article" date="2022" name="Microb. Genom.">
        <title>A chromosome-scale genome assembly of the tomato pathogen Cladosporium fulvum reveals a compartmentalized genome architecture and the presence of a dispensable chromosome.</title>
        <authorList>
            <person name="Zaccaron A.Z."/>
            <person name="Chen L.H."/>
            <person name="Samaras A."/>
            <person name="Stergiopoulos I."/>
        </authorList>
    </citation>
    <scope>NUCLEOTIDE SEQUENCE</scope>
    <source>
        <strain evidence="1">Race5_Kim</strain>
    </source>
</reference>
<dbReference type="KEGG" id="ffu:CLAFUR5_06333"/>
<dbReference type="Proteomes" id="UP000756132">
    <property type="component" value="Chromosome 5"/>
</dbReference>
<sequence length="403" mass="46997">MATSPHLLTLPPEIREEIYRLILNPDVNRLHHEDEYTSYRYTPSFVLFHINKQIYHESRKIFRELNTFVRIDTPWPEAQNHVAIEGHVPIIVSGEGAVGFKDHSLNVGIDAPGHGSVDWETQCFIILLEDLDKFTQMWYYADLTHPGLNEHLRLKLQLRDPYAVEWEEKRMPRALQQRLLLPFGKVKGLYGTVFADVDKGVKPFTKIEKEMREVQARPHESPEHCLREATRFKFEGNTELKEGRYEAALEKYKQSWTAMHVVVKGRQRFIHADHFFGREMREEPYCGKNGQSERLLLRVQLVANTCQVYLKQEEWELCRHWGMRSISMLREAMGVDETMTLSPEAEAVTSFPAAAEMGKIYYRTAVAWKMLDEKSEARRLLRVAKIYLPNDKSVDREIAAVAL</sequence>
<name>A0A9Q8P974_PASFU</name>
<evidence type="ECO:0000313" key="2">
    <source>
        <dbReference type="Proteomes" id="UP000756132"/>
    </source>
</evidence>
<accession>A0A9Q8P974</accession>
<dbReference type="OMA" id="KAFHAIH"/>
<dbReference type="Gene3D" id="1.25.40.10">
    <property type="entry name" value="Tetratricopeptide repeat domain"/>
    <property type="match status" value="1"/>
</dbReference>
<organism evidence="1 2">
    <name type="scientific">Passalora fulva</name>
    <name type="common">Tomato leaf mold</name>
    <name type="synonym">Cladosporium fulvum</name>
    <dbReference type="NCBI Taxonomy" id="5499"/>
    <lineage>
        <taxon>Eukaryota</taxon>
        <taxon>Fungi</taxon>
        <taxon>Dikarya</taxon>
        <taxon>Ascomycota</taxon>
        <taxon>Pezizomycotina</taxon>
        <taxon>Dothideomycetes</taxon>
        <taxon>Dothideomycetidae</taxon>
        <taxon>Mycosphaerellales</taxon>
        <taxon>Mycosphaerellaceae</taxon>
        <taxon>Fulvia</taxon>
    </lineage>
</organism>
<dbReference type="RefSeq" id="XP_047762128.1">
    <property type="nucleotide sequence ID" value="XM_047905481.1"/>
</dbReference>
<evidence type="ECO:0000313" key="1">
    <source>
        <dbReference type="EMBL" id="UJO17762.1"/>
    </source>
</evidence>
<dbReference type="EMBL" id="CP090167">
    <property type="protein sequence ID" value="UJO17762.1"/>
    <property type="molecule type" value="Genomic_DNA"/>
</dbReference>
<dbReference type="AlphaFoldDB" id="A0A9Q8P974"/>
<dbReference type="SUPFAM" id="SSF48452">
    <property type="entry name" value="TPR-like"/>
    <property type="match status" value="1"/>
</dbReference>
<protein>
    <submittedName>
        <fullName evidence="1">Uncharacterized protein</fullName>
    </submittedName>
</protein>
<dbReference type="OrthoDB" id="5229512at2759"/>
<dbReference type="InterPro" id="IPR011990">
    <property type="entry name" value="TPR-like_helical_dom_sf"/>
</dbReference>
<gene>
    <name evidence="1" type="ORF">CLAFUR5_06333</name>
</gene>